<proteinExistence type="predicted"/>
<sequence>MAKIAVEARELFNSKSKPYKDQIDKILEKEKSILNLISKDSSGTSYKRLLLAEDMIYIATIYMTICNLSVELLSTKNTDALNEARKALYKAIIYLEEIVTNTIDAPYSEYEDRVAEIANTPLEKRYFIVRKLGLAIRLLIDAYGENTKWKWAFVELNGRFAVVAKNMLDMKAAVRDYFDPRAADYDTTIYYVRLVRKMIAQSADRYRDRYELSTHRIDDMRNALLFVSAQRRFCILLNEKEEAEELKKKAQVWKDKLELDRKKGLAQ</sequence>
<dbReference type="EMBL" id="CP002696">
    <property type="protein sequence ID" value="AEE16689.1"/>
    <property type="molecule type" value="Genomic_DNA"/>
</dbReference>
<dbReference type="OrthoDB" id="362649at2"/>
<gene>
    <name evidence="2" type="ordered locus">Trebr_1261</name>
</gene>
<evidence type="ECO:0000256" key="1">
    <source>
        <dbReference type="SAM" id="Coils"/>
    </source>
</evidence>
<evidence type="ECO:0000313" key="3">
    <source>
        <dbReference type="Proteomes" id="UP000006546"/>
    </source>
</evidence>
<organism evidence="2 3">
    <name type="scientific">Treponema brennaborense (strain DSM 12168 / CIP 105900 / DD5/3)</name>
    <dbReference type="NCBI Taxonomy" id="906968"/>
    <lineage>
        <taxon>Bacteria</taxon>
        <taxon>Pseudomonadati</taxon>
        <taxon>Spirochaetota</taxon>
        <taxon>Spirochaetia</taxon>
        <taxon>Spirochaetales</taxon>
        <taxon>Treponemataceae</taxon>
        <taxon>Treponema</taxon>
    </lineage>
</organism>
<accession>F4LM10</accession>
<dbReference type="KEGG" id="tbe:Trebr_1261"/>
<dbReference type="HOGENOM" id="CLU_089660_0_0_12"/>
<keyword evidence="1" id="KW-0175">Coiled coil</keyword>
<dbReference type="Proteomes" id="UP000006546">
    <property type="component" value="Chromosome"/>
</dbReference>
<dbReference type="STRING" id="906968.Trebr_1261"/>
<keyword evidence="3" id="KW-1185">Reference proteome</keyword>
<evidence type="ECO:0000313" key="2">
    <source>
        <dbReference type="EMBL" id="AEE16689.1"/>
    </source>
</evidence>
<feature type="coiled-coil region" evidence="1">
    <location>
        <begin position="236"/>
        <end position="263"/>
    </location>
</feature>
<dbReference type="eggNOG" id="ENOG5032X70">
    <property type="taxonomic scope" value="Bacteria"/>
</dbReference>
<dbReference type="AlphaFoldDB" id="F4LM10"/>
<reference evidence="3" key="1">
    <citation type="submission" date="2011-04" db="EMBL/GenBank/DDBJ databases">
        <title>The complete genome of Treponema brennaborense DSM 12168.</title>
        <authorList>
            <person name="Lucas S."/>
            <person name="Han J."/>
            <person name="Lapidus A."/>
            <person name="Bruce D."/>
            <person name="Goodwin L."/>
            <person name="Pitluck S."/>
            <person name="Peters L."/>
            <person name="Kyrpides N."/>
            <person name="Mavromatis K."/>
            <person name="Ivanova N."/>
            <person name="Mikhailova N."/>
            <person name="Pagani I."/>
            <person name="Teshima H."/>
            <person name="Detter J.C."/>
            <person name="Tapia R."/>
            <person name="Han C."/>
            <person name="Land M."/>
            <person name="Hauser L."/>
            <person name="Markowitz V."/>
            <person name="Cheng J.-F."/>
            <person name="Hugenholtz P."/>
            <person name="Woyke T."/>
            <person name="Wu D."/>
            <person name="Gronow S."/>
            <person name="Wellnitz S."/>
            <person name="Brambilla E."/>
            <person name="Klenk H.-P."/>
            <person name="Eisen J.A."/>
        </authorList>
    </citation>
    <scope>NUCLEOTIDE SEQUENCE [LARGE SCALE GENOMIC DNA]</scope>
    <source>
        <strain evidence="3">DSM 12168 / CIP 105900 / DD5/3</strain>
    </source>
</reference>
<dbReference type="RefSeq" id="WP_013758396.1">
    <property type="nucleotide sequence ID" value="NC_015500.1"/>
</dbReference>
<protein>
    <submittedName>
        <fullName evidence="2">Uncharacterized protein</fullName>
    </submittedName>
</protein>
<name>F4LM10_TREBD</name>